<dbReference type="InterPro" id="IPR024935">
    <property type="entry name" value="Rubredoxin_dom"/>
</dbReference>
<evidence type="ECO:0000256" key="6">
    <source>
        <dbReference type="ARBA" id="ARBA00023004"/>
    </source>
</evidence>
<feature type="domain" description="Rubredoxin-like" evidence="8">
    <location>
        <begin position="186"/>
        <end position="237"/>
    </location>
</feature>
<dbReference type="PRINTS" id="PR00163">
    <property type="entry name" value="RUBREDOXIN"/>
</dbReference>
<evidence type="ECO:0000313" key="9">
    <source>
        <dbReference type="EMBL" id="OGD15969.1"/>
    </source>
</evidence>
<dbReference type="Pfam" id="PF00301">
    <property type="entry name" value="Rubredoxin"/>
    <property type="match status" value="1"/>
</dbReference>
<comment type="similarity">
    <text evidence="2">Belongs to the rubredoxin family.</text>
</comment>
<dbReference type="NCBIfam" id="NF045768">
    <property type="entry name" value="RubredRD"/>
    <property type="match status" value="1"/>
</dbReference>
<keyword evidence="6" id="KW-0408">Iron</keyword>
<dbReference type="InterPro" id="IPR012349">
    <property type="entry name" value="Split_barrel_FMN-bd"/>
</dbReference>
<dbReference type="SUPFAM" id="SSF50475">
    <property type="entry name" value="FMN-binding split barrel"/>
    <property type="match status" value="1"/>
</dbReference>
<dbReference type="InterPro" id="IPR050526">
    <property type="entry name" value="Rubredoxin_ET"/>
</dbReference>
<dbReference type="PANTHER" id="PTHR47627">
    <property type="entry name" value="RUBREDOXIN"/>
    <property type="match status" value="1"/>
</dbReference>
<evidence type="ECO:0000259" key="8">
    <source>
        <dbReference type="PROSITE" id="PS50903"/>
    </source>
</evidence>
<dbReference type="InterPro" id="IPR018527">
    <property type="entry name" value="Rubredoxin_Fe_BS"/>
</dbReference>
<dbReference type="PROSITE" id="PS00202">
    <property type="entry name" value="RUBREDOXIN"/>
    <property type="match status" value="1"/>
</dbReference>
<proteinExistence type="inferred from homology"/>
<dbReference type="PANTHER" id="PTHR47627:SF1">
    <property type="entry name" value="RUBREDOXIN-1-RELATED"/>
    <property type="match status" value="1"/>
</dbReference>
<evidence type="ECO:0000256" key="7">
    <source>
        <dbReference type="SAM" id="MobiDB-lite"/>
    </source>
</evidence>
<organism evidence="9 10">
    <name type="scientific">Candidatus Sediminicultor quintus</name>
    <dbReference type="NCBI Taxonomy" id="1797291"/>
    <lineage>
        <taxon>Bacteria</taxon>
        <taxon>Pseudomonadati</taxon>
        <taxon>Atribacterota</taxon>
        <taxon>Candidatus Phoenicimicrobiia</taxon>
        <taxon>Candidatus Pheonicimicrobiales</taxon>
        <taxon>Candidatus Phoenicimicrobiaceae</taxon>
        <taxon>Candidatus Sediminicultor</taxon>
    </lineage>
</organism>
<keyword evidence="5" id="KW-0249">Electron transport</keyword>
<accession>A0A1F5ABR0</accession>
<dbReference type="FunFam" id="2.20.28.10:FF:000001">
    <property type="entry name" value="Rubredoxin"/>
    <property type="match status" value="1"/>
</dbReference>
<dbReference type="Gene3D" id="2.20.28.10">
    <property type="match status" value="1"/>
</dbReference>
<evidence type="ECO:0000256" key="3">
    <source>
        <dbReference type="ARBA" id="ARBA00022448"/>
    </source>
</evidence>
<keyword evidence="4" id="KW-0479">Metal-binding</keyword>
<dbReference type="SMART" id="SM00903">
    <property type="entry name" value="Flavin_Reduct"/>
    <property type="match status" value="1"/>
</dbReference>
<dbReference type="Proteomes" id="UP000177701">
    <property type="component" value="Unassembled WGS sequence"/>
</dbReference>
<comment type="caution">
    <text evidence="9">The sequence shown here is derived from an EMBL/GenBank/DDBJ whole genome shotgun (WGS) entry which is preliminary data.</text>
</comment>
<evidence type="ECO:0000256" key="1">
    <source>
        <dbReference type="ARBA" id="ARBA00001965"/>
    </source>
</evidence>
<sequence>MDLKALYNISYGIYIVSSKKEGRINGQIANTVFQTTSEPATIAVSINKKNLTHEFITESRVFAVSVLEQETDMKFIGRFGFKSGRDEDKFKGVNYKIGVTGSPIIMENTLAYMEAEVVMEMDAGTHTLFVGKVVEAENIKKAKPLTYDYYHQVKRGVSPKNAPTYIAKEEKSEKEINKERKELEKMAQFKCTVCGYIYEPEKGDPESGVNPGTSFEDLPDDWVCPECGAGKDDFEEVS</sequence>
<dbReference type="GO" id="GO:0016646">
    <property type="term" value="F:oxidoreductase activity, acting on the CH-NH group of donors, NAD or NADP as acceptor"/>
    <property type="evidence" value="ECO:0007669"/>
    <property type="project" value="UniProtKB-ARBA"/>
</dbReference>
<reference evidence="9 10" key="1">
    <citation type="journal article" date="2016" name="Nat. Commun.">
        <title>Thousands of microbial genomes shed light on interconnected biogeochemical processes in an aquifer system.</title>
        <authorList>
            <person name="Anantharaman K."/>
            <person name="Brown C.T."/>
            <person name="Hug L.A."/>
            <person name="Sharon I."/>
            <person name="Castelle C.J."/>
            <person name="Probst A.J."/>
            <person name="Thomas B.C."/>
            <person name="Singh A."/>
            <person name="Wilkins M.J."/>
            <person name="Karaoz U."/>
            <person name="Brodie E.L."/>
            <person name="Williams K.H."/>
            <person name="Hubbard S.S."/>
            <person name="Banfield J.F."/>
        </authorList>
    </citation>
    <scope>NUCLEOTIDE SEQUENCE [LARGE SCALE GENOMIC DNA]</scope>
</reference>
<evidence type="ECO:0000256" key="4">
    <source>
        <dbReference type="ARBA" id="ARBA00022723"/>
    </source>
</evidence>
<dbReference type="InterPro" id="IPR024934">
    <property type="entry name" value="Rubredoxin-like_dom"/>
</dbReference>
<name>A0A1F5ABR0_9BACT</name>
<dbReference type="GO" id="GO:0009055">
    <property type="term" value="F:electron transfer activity"/>
    <property type="evidence" value="ECO:0007669"/>
    <property type="project" value="TreeGrafter"/>
</dbReference>
<dbReference type="Gene3D" id="2.30.110.10">
    <property type="entry name" value="Electron Transport, Fmn-binding Protein, Chain A"/>
    <property type="match status" value="1"/>
</dbReference>
<dbReference type="CDD" id="cd00730">
    <property type="entry name" value="rubredoxin"/>
    <property type="match status" value="1"/>
</dbReference>
<dbReference type="GO" id="GO:0010181">
    <property type="term" value="F:FMN binding"/>
    <property type="evidence" value="ECO:0007669"/>
    <property type="project" value="InterPro"/>
</dbReference>
<feature type="region of interest" description="Disordered" evidence="7">
    <location>
        <begin position="202"/>
        <end position="221"/>
    </location>
</feature>
<dbReference type="Pfam" id="PF01613">
    <property type="entry name" value="Flavin_Reduct"/>
    <property type="match status" value="1"/>
</dbReference>
<evidence type="ECO:0000256" key="5">
    <source>
        <dbReference type="ARBA" id="ARBA00022982"/>
    </source>
</evidence>
<dbReference type="GO" id="GO:0043448">
    <property type="term" value="P:alkane catabolic process"/>
    <property type="evidence" value="ECO:0007669"/>
    <property type="project" value="TreeGrafter"/>
</dbReference>
<dbReference type="AlphaFoldDB" id="A0A1F5ABR0"/>
<dbReference type="GO" id="GO:0005506">
    <property type="term" value="F:iron ion binding"/>
    <property type="evidence" value="ECO:0007669"/>
    <property type="project" value="InterPro"/>
</dbReference>
<dbReference type="STRING" id="1797291.A2V47_06725"/>
<comment type="cofactor">
    <cofactor evidence="1">
        <name>Fe(3+)</name>
        <dbReference type="ChEBI" id="CHEBI:29034"/>
    </cofactor>
</comment>
<dbReference type="InterPro" id="IPR002563">
    <property type="entry name" value="Flavin_Rdtase-like_dom"/>
</dbReference>
<gene>
    <name evidence="9" type="ORF">A2V47_06725</name>
</gene>
<keyword evidence="3" id="KW-0813">Transport</keyword>
<dbReference type="EMBL" id="MEYH01000043">
    <property type="protein sequence ID" value="OGD15969.1"/>
    <property type="molecule type" value="Genomic_DNA"/>
</dbReference>
<evidence type="ECO:0000256" key="2">
    <source>
        <dbReference type="ARBA" id="ARBA00005337"/>
    </source>
</evidence>
<dbReference type="SUPFAM" id="SSF57802">
    <property type="entry name" value="Rubredoxin-like"/>
    <property type="match status" value="1"/>
</dbReference>
<dbReference type="PROSITE" id="PS50903">
    <property type="entry name" value="RUBREDOXIN_LIKE"/>
    <property type="match status" value="1"/>
</dbReference>
<evidence type="ECO:0000313" key="10">
    <source>
        <dbReference type="Proteomes" id="UP000177701"/>
    </source>
</evidence>
<protein>
    <submittedName>
        <fullName evidence="9">High molecular weight rubredoxin</fullName>
    </submittedName>
</protein>